<organism evidence="2 3">
    <name type="scientific">SAR86 cluster bacterium</name>
    <dbReference type="NCBI Taxonomy" id="2030880"/>
    <lineage>
        <taxon>Bacteria</taxon>
        <taxon>Pseudomonadati</taxon>
        <taxon>Pseudomonadota</taxon>
        <taxon>Gammaproteobacteria</taxon>
        <taxon>SAR86 cluster</taxon>
    </lineage>
</organism>
<protein>
    <submittedName>
        <fullName evidence="2">Alpha/beta hydrolase</fullName>
    </submittedName>
</protein>
<sequence length="221" mass="24572">MKKSLCLLISLLVASVIQANELYDAFPKDIHEDQRYVFYSHGLIVEGQNSRPVHPEFGIYDFPAIAQAIFKNGEFNLIAHHRPQNTDMFDYADQLVSWVDQLLQAGVSPSRISLVGFSRGGQITALASNSLKDTGINTAIMAICSNGDFRIDQPLEFGGNVLSIYETSDVVTSCNLLLERSTDALSTKEVSISTGKKHGAFYTPLQEWIMPLKGWLKETNR</sequence>
<dbReference type="EMBL" id="NVUL01000041">
    <property type="protein sequence ID" value="PCI77861.1"/>
    <property type="molecule type" value="Genomic_DNA"/>
</dbReference>
<dbReference type="Proteomes" id="UP000218767">
    <property type="component" value="Unassembled WGS sequence"/>
</dbReference>
<proteinExistence type="predicted"/>
<dbReference type="GO" id="GO:0016787">
    <property type="term" value="F:hydrolase activity"/>
    <property type="evidence" value="ECO:0007669"/>
    <property type="project" value="UniProtKB-KW"/>
</dbReference>
<feature type="chain" id="PRO_5012088265" evidence="1">
    <location>
        <begin position="20"/>
        <end position="221"/>
    </location>
</feature>
<evidence type="ECO:0000313" key="2">
    <source>
        <dbReference type="EMBL" id="PCI77861.1"/>
    </source>
</evidence>
<evidence type="ECO:0000313" key="3">
    <source>
        <dbReference type="Proteomes" id="UP000218767"/>
    </source>
</evidence>
<reference evidence="3" key="1">
    <citation type="submission" date="2017-08" db="EMBL/GenBank/DDBJ databases">
        <title>A dynamic microbial community with high functional redundancy inhabits the cold, oxic subseafloor aquifer.</title>
        <authorList>
            <person name="Tully B.J."/>
            <person name="Wheat C.G."/>
            <person name="Glazer B.T."/>
            <person name="Huber J.A."/>
        </authorList>
    </citation>
    <scope>NUCLEOTIDE SEQUENCE [LARGE SCALE GENOMIC DNA]</scope>
</reference>
<dbReference type="InterPro" id="IPR029058">
    <property type="entry name" value="AB_hydrolase_fold"/>
</dbReference>
<keyword evidence="1" id="KW-0732">Signal</keyword>
<dbReference type="SUPFAM" id="SSF53474">
    <property type="entry name" value="alpha/beta-Hydrolases"/>
    <property type="match status" value="1"/>
</dbReference>
<keyword evidence="2" id="KW-0378">Hydrolase</keyword>
<accession>A0A2A4X6C8</accession>
<name>A0A2A4X6C8_9GAMM</name>
<dbReference type="AlphaFoldDB" id="A0A2A4X6C8"/>
<comment type="caution">
    <text evidence="2">The sequence shown here is derived from an EMBL/GenBank/DDBJ whole genome shotgun (WGS) entry which is preliminary data.</text>
</comment>
<gene>
    <name evidence="2" type="ORF">COB20_07080</name>
</gene>
<evidence type="ECO:0000256" key="1">
    <source>
        <dbReference type="SAM" id="SignalP"/>
    </source>
</evidence>
<feature type="signal peptide" evidence="1">
    <location>
        <begin position="1"/>
        <end position="19"/>
    </location>
</feature>
<dbReference type="Gene3D" id="3.40.50.1820">
    <property type="entry name" value="alpha/beta hydrolase"/>
    <property type="match status" value="1"/>
</dbReference>